<organism evidence="1 2">
    <name type="scientific">Rasamsonia emersonii (strain ATCC 16479 / CBS 393.64 / IMI 116815)</name>
    <dbReference type="NCBI Taxonomy" id="1408163"/>
    <lineage>
        <taxon>Eukaryota</taxon>
        <taxon>Fungi</taxon>
        <taxon>Dikarya</taxon>
        <taxon>Ascomycota</taxon>
        <taxon>Pezizomycotina</taxon>
        <taxon>Eurotiomycetes</taxon>
        <taxon>Eurotiomycetidae</taxon>
        <taxon>Eurotiales</taxon>
        <taxon>Trichocomaceae</taxon>
        <taxon>Rasamsonia</taxon>
    </lineage>
</organism>
<evidence type="ECO:0000313" key="2">
    <source>
        <dbReference type="Proteomes" id="UP000053958"/>
    </source>
</evidence>
<evidence type="ECO:0000313" key="1">
    <source>
        <dbReference type="EMBL" id="KKA19741.1"/>
    </source>
</evidence>
<sequence>AIYYLTAGRPVIEDWSVLAYPLALGGRVQLEDALDFYSGPSIPEIAYGRRDSDLRMRHYAWAAMEGRKLCAQLDPARLPDGYVGNGGWFSSCVEDI</sequence>
<dbReference type="GeneID" id="25318579"/>
<proteinExistence type="predicted"/>
<protein>
    <submittedName>
        <fullName evidence="1">Uncharacterized protein</fullName>
    </submittedName>
</protein>
<feature type="non-terminal residue" evidence="1">
    <location>
        <position position="1"/>
    </location>
</feature>
<dbReference type="RefSeq" id="XP_013326353.1">
    <property type="nucleotide sequence ID" value="XM_013470899.1"/>
</dbReference>
<reference evidence="1 2" key="1">
    <citation type="submission" date="2015-04" db="EMBL/GenBank/DDBJ databases">
        <authorList>
            <person name="Heijne W.H."/>
            <person name="Fedorova N.D."/>
            <person name="Nierman W.C."/>
            <person name="Vollebregt A.W."/>
            <person name="Zhao Z."/>
            <person name="Wu L."/>
            <person name="Kumar M."/>
            <person name="Stam H."/>
            <person name="van den Berg M.A."/>
            <person name="Pel H.J."/>
        </authorList>
    </citation>
    <scope>NUCLEOTIDE SEQUENCE [LARGE SCALE GENOMIC DNA]</scope>
    <source>
        <strain evidence="1 2">CBS 393.64</strain>
    </source>
</reference>
<dbReference type="AlphaFoldDB" id="A0A0F4YPH5"/>
<gene>
    <name evidence="1" type="ORF">T310_6271</name>
</gene>
<dbReference type="EMBL" id="LASV01000323">
    <property type="protein sequence ID" value="KKA19741.1"/>
    <property type="molecule type" value="Genomic_DNA"/>
</dbReference>
<comment type="caution">
    <text evidence="1">The sequence shown here is derived from an EMBL/GenBank/DDBJ whole genome shotgun (WGS) entry which is preliminary data.</text>
</comment>
<name>A0A0F4YPH5_RASE3</name>
<keyword evidence="2" id="KW-1185">Reference proteome</keyword>
<dbReference type="Proteomes" id="UP000053958">
    <property type="component" value="Unassembled WGS sequence"/>
</dbReference>
<accession>A0A0F4YPH5</accession>